<accession>A0ABU2VIS8</accession>
<sequence length="121" mass="13627">MTSPRDQRNQRDLKIATLLRAGATYAQVKESLKTSDRAISRVRRAHRIPLPPGRARRTPAQRKKLEAQAVAMLLAGASQRATYAKLKVAPNTLTRLRKEHRIPVHRERHRAPATGRVDAAQ</sequence>
<dbReference type="EMBL" id="JAVREZ010000015">
    <property type="protein sequence ID" value="MDT0485279.1"/>
    <property type="molecule type" value="Genomic_DNA"/>
</dbReference>
<reference evidence="3" key="1">
    <citation type="submission" date="2023-07" db="EMBL/GenBank/DDBJ databases">
        <title>30 novel species of actinomycetes from the DSMZ collection.</title>
        <authorList>
            <person name="Nouioui I."/>
        </authorList>
    </citation>
    <scope>NUCLEOTIDE SEQUENCE [LARGE SCALE GENOMIC DNA]</scope>
    <source>
        <strain evidence="3">DSM 41640</strain>
    </source>
</reference>
<evidence type="ECO:0000313" key="2">
    <source>
        <dbReference type="EMBL" id="MDT0485279.1"/>
    </source>
</evidence>
<dbReference type="RefSeq" id="WP_311718066.1">
    <property type="nucleotide sequence ID" value="NZ_JAVREZ010000015.1"/>
</dbReference>
<dbReference type="Proteomes" id="UP001183824">
    <property type="component" value="Unassembled WGS sequence"/>
</dbReference>
<comment type="caution">
    <text evidence="2">The sequence shown here is derived from an EMBL/GenBank/DDBJ whole genome shotgun (WGS) entry which is preliminary data.</text>
</comment>
<keyword evidence="3" id="KW-1185">Reference proteome</keyword>
<proteinExistence type="predicted"/>
<organism evidence="2 3">
    <name type="scientific">Streptomyces doebereineriae</name>
    <dbReference type="NCBI Taxonomy" id="3075528"/>
    <lineage>
        <taxon>Bacteria</taxon>
        <taxon>Bacillati</taxon>
        <taxon>Actinomycetota</taxon>
        <taxon>Actinomycetes</taxon>
        <taxon>Kitasatosporales</taxon>
        <taxon>Streptomycetaceae</taxon>
        <taxon>Streptomyces</taxon>
    </lineage>
</organism>
<feature type="region of interest" description="Disordered" evidence="1">
    <location>
        <begin position="98"/>
        <end position="121"/>
    </location>
</feature>
<gene>
    <name evidence="2" type="ORF">RNB18_34745</name>
</gene>
<name>A0ABU2VIS8_9ACTN</name>
<protein>
    <submittedName>
        <fullName evidence="2">Uncharacterized protein</fullName>
    </submittedName>
</protein>
<evidence type="ECO:0000313" key="3">
    <source>
        <dbReference type="Proteomes" id="UP001183824"/>
    </source>
</evidence>
<evidence type="ECO:0000256" key="1">
    <source>
        <dbReference type="SAM" id="MobiDB-lite"/>
    </source>
</evidence>